<name>S5M8V0_9CAUD</name>
<proteinExistence type="predicted"/>
<gene>
    <name evidence="1" type="ORF">JL_222</name>
</gene>
<dbReference type="Proteomes" id="UP000015092">
    <property type="component" value="Segment"/>
</dbReference>
<organism evidence="1 2">
    <name type="scientific">Bacillus phage JL</name>
    <dbReference type="NCBI Taxonomy" id="1296655"/>
    <lineage>
        <taxon>Viruses</taxon>
        <taxon>Duplodnaviria</taxon>
        <taxon>Heunggongvirae</taxon>
        <taxon>Uroviricota</taxon>
        <taxon>Caudoviricetes</taxon>
        <taxon>Herelleviridae</taxon>
        <taxon>Spounavirinae</taxon>
        <taxon>Siminovitchvirus</taxon>
        <taxon>Siminovitchvirus JL</taxon>
    </lineage>
</organism>
<dbReference type="EMBL" id="KC595512">
    <property type="protein sequence ID" value="AGR46928.1"/>
    <property type="molecule type" value="Genomic_DNA"/>
</dbReference>
<evidence type="ECO:0000313" key="1">
    <source>
        <dbReference type="EMBL" id="AGR46928.1"/>
    </source>
</evidence>
<reference evidence="1 2" key="1">
    <citation type="journal article" date="2014" name="Genome Announc.">
        <title>Genome Sequences of Three Novel Bacillus cereus Bacteriophages.</title>
        <authorList>
            <person name="Grose J.H."/>
            <person name="Jensen J.D."/>
            <person name="Merrill B.D."/>
            <person name="Fisher J.N."/>
            <person name="Burnett S.H."/>
            <person name="Breakwell D.P."/>
        </authorList>
    </citation>
    <scope>NUCLEOTIDE SEQUENCE [LARGE SCALE GENOMIC DNA]</scope>
</reference>
<protein>
    <submittedName>
        <fullName evidence="1">Uncharacterized protein</fullName>
    </submittedName>
</protein>
<dbReference type="RefSeq" id="YP_009215998.1">
    <property type="nucleotide sequence ID" value="NC_028982.1"/>
</dbReference>
<sequence length="33" mass="3666">MGGESMHRSIQRVTGSTQILTHRHEVVGVGEYL</sequence>
<dbReference type="KEGG" id="vg:26642340"/>
<accession>S5M8V0</accession>
<dbReference type="GeneID" id="26642340"/>
<evidence type="ECO:0000313" key="2">
    <source>
        <dbReference type="Proteomes" id="UP000015092"/>
    </source>
</evidence>
<keyword evidence="2" id="KW-1185">Reference proteome</keyword>